<feature type="domain" description="Ketopantoate reductase N-terminal" evidence="5">
    <location>
        <begin position="4"/>
        <end position="150"/>
    </location>
</feature>
<evidence type="ECO:0000256" key="4">
    <source>
        <dbReference type="RuleBase" id="RU362068"/>
    </source>
</evidence>
<keyword evidence="3 4" id="KW-0560">Oxidoreductase</keyword>
<keyword evidence="4" id="KW-0566">Pantothenate biosynthesis</keyword>
<comment type="similarity">
    <text evidence="1 4">Belongs to the ketopantoate reductase family.</text>
</comment>
<dbReference type="InterPro" id="IPR008927">
    <property type="entry name" value="6-PGluconate_DH-like_C_sf"/>
</dbReference>
<accession>A0ABN2K1H9</accession>
<evidence type="ECO:0000313" key="8">
    <source>
        <dbReference type="Proteomes" id="UP001501057"/>
    </source>
</evidence>
<evidence type="ECO:0000256" key="1">
    <source>
        <dbReference type="ARBA" id="ARBA00007870"/>
    </source>
</evidence>
<dbReference type="PANTHER" id="PTHR21708:SF26">
    <property type="entry name" value="2-DEHYDROPANTOATE 2-REDUCTASE"/>
    <property type="match status" value="1"/>
</dbReference>
<dbReference type="SUPFAM" id="SSF51735">
    <property type="entry name" value="NAD(P)-binding Rossmann-fold domains"/>
    <property type="match status" value="1"/>
</dbReference>
<keyword evidence="8" id="KW-1185">Reference proteome</keyword>
<feature type="domain" description="Ketopantoate reductase C-terminal" evidence="6">
    <location>
        <begin position="180"/>
        <end position="293"/>
    </location>
</feature>
<keyword evidence="2 4" id="KW-0521">NADP</keyword>
<dbReference type="InterPro" id="IPR036291">
    <property type="entry name" value="NAD(P)-bd_dom_sf"/>
</dbReference>
<dbReference type="EC" id="1.1.1.169" evidence="4"/>
<comment type="function">
    <text evidence="4">Catalyzes the NADPH-dependent reduction of ketopantoate into pantoic acid.</text>
</comment>
<dbReference type="InterPro" id="IPR013332">
    <property type="entry name" value="KPR_N"/>
</dbReference>
<comment type="caution">
    <text evidence="7">The sequence shown here is derived from an EMBL/GenBank/DDBJ whole genome shotgun (WGS) entry which is preliminary data.</text>
</comment>
<evidence type="ECO:0000259" key="6">
    <source>
        <dbReference type="Pfam" id="PF08546"/>
    </source>
</evidence>
<dbReference type="Pfam" id="PF02558">
    <property type="entry name" value="ApbA"/>
    <property type="match status" value="1"/>
</dbReference>
<evidence type="ECO:0000313" key="7">
    <source>
        <dbReference type="EMBL" id="GAA1746389.1"/>
    </source>
</evidence>
<evidence type="ECO:0000259" key="5">
    <source>
        <dbReference type="Pfam" id="PF02558"/>
    </source>
</evidence>
<dbReference type="RefSeq" id="WP_344202741.1">
    <property type="nucleotide sequence ID" value="NZ_BAAAME010000005.1"/>
</dbReference>
<gene>
    <name evidence="7" type="ORF">GCM10009710_28060</name>
</gene>
<sequence>MSRVLVVGLGAIGGYAAAVLSAGGADVSVLARGRTLEVVRASGLRIAGGPDEVTSHPTVLDSLDGAGAFDVVLLATKAPDTADVVATFADHLAEDGVVVALQNGVGRGATVSELLGRDAGLDGVVYLEARMEEPGVVTFLSGARRFELGDPSRPAAERAEPLAQALRDAGLNAVASPDPQTAAWRKMVLVATANSMTGATRAMFGDLIADERGRAVARALLREGAAVAAADGADLGPDFATEAFDFLVDVGPGLRSSMLHDVERGRRTEVDTLNGEIVRRGDDLGVPTPSHAVMQLVIGGVPTRS</sequence>
<dbReference type="Pfam" id="PF08546">
    <property type="entry name" value="ApbA_C"/>
    <property type="match status" value="1"/>
</dbReference>
<comment type="pathway">
    <text evidence="4">Cofactor biosynthesis; (R)-pantothenate biosynthesis; (R)-pantoate from 3-methyl-2-oxobutanoate: step 2/2.</text>
</comment>
<name>A0ABN2K1H9_9ACTN</name>
<dbReference type="Gene3D" id="3.40.50.720">
    <property type="entry name" value="NAD(P)-binding Rossmann-like Domain"/>
    <property type="match status" value="1"/>
</dbReference>
<reference evidence="7 8" key="1">
    <citation type="journal article" date="2019" name="Int. J. Syst. Evol. Microbiol.">
        <title>The Global Catalogue of Microorganisms (GCM) 10K type strain sequencing project: providing services to taxonomists for standard genome sequencing and annotation.</title>
        <authorList>
            <consortium name="The Broad Institute Genomics Platform"/>
            <consortium name="The Broad Institute Genome Sequencing Center for Infectious Disease"/>
            <person name="Wu L."/>
            <person name="Ma J."/>
        </authorList>
    </citation>
    <scope>NUCLEOTIDE SEQUENCE [LARGE SCALE GENOMIC DNA]</scope>
    <source>
        <strain evidence="7 8">JCM 13518</strain>
    </source>
</reference>
<dbReference type="NCBIfam" id="TIGR00745">
    <property type="entry name" value="apbA_panE"/>
    <property type="match status" value="1"/>
</dbReference>
<dbReference type="EMBL" id="BAAAME010000005">
    <property type="protein sequence ID" value="GAA1746389.1"/>
    <property type="molecule type" value="Genomic_DNA"/>
</dbReference>
<proteinExistence type="inferred from homology"/>
<dbReference type="SUPFAM" id="SSF48179">
    <property type="entry name" value="6-phosphogluconate dehydrogenase C-terminal domain-like"/>
    <property type="match status" value="1"/>
</dbReference>
<organism evidence="7 8">
    <name type="scientific">Aeromicrobium alkaliterrae</name>
    <dbReference type="NCBI Taxonomy" id="302168"/>
    <lineage>
        <taxon>Bacteria</taxon>
        <taxon>Bacillati</taxon>
        <taxon>Actinomycetota</taxon>
        <taxon>Actinomycetes</taxon>
        <taxon>Propionibacteriales</taxon>
        <taxon>Nocardioidaceae</taxon>
        <taxon>Aeromicrobium</taxon>
    </lineage>
</organism>
<evidence type="ECO:0000256" key="3">
    <source>
        <dbReference type="ARBA" id="ARBA00023002"/>
    </source>
</evidence>
<dbReference type="InterPro" id="IPR013752">
    <property type="entry name" value="KPA_reductase"/>
</dbReference>
<dbReference type="InterPro" id="IPR051402">
    <property type="entry name" value="KPR-Related"/>
</dbReference>
<dbReference type="InterPro" id="IPR013328">
    <property type="entry name" value="6PGD_dom2"/>
</dbReference>
<evidence type="ECO:0000256" key="2">
    <source>
        <dbReference type="ARBA" id="ARBA00022857"/>
    </source>
</evidence>
<dbReference type="InterPro" id="IPR003710">
    <property type="entry name" value="ApbA"/>
</dbReference>
<dbReference type="Proteomes" id="UP001501057">
    <property type="component" value="Unassembled WGS sequence"/>
</dbReference>
<dbReference type="Gene3D" id="1.10.1040.10">
    <property type="entry name" value="N-(1-d-carboxylethyl)-l-norvaline Dehydrogenase, domain 2"/>
    <property type="match status" value="1"/>
</dbReference>
<protein>
    <recommendedName>
        <fullName evidence="4">2-dehydropantoate 2-reductase</fullName>
        <ecNumber evidence="4">1.1.1.169</ecNumber>
    </recommendedName>
    <alternativeName>
        <fullName evidence="4">Ketopantoate reductase</fullName>
    </alternativeName>
</protein>
<dbReference type="PANTHER" id="PTHR21708">
    <property type="entry name" value="PROBABLE 2-DEHYDROPANTOATE 2-REDUCTASE"/>
    <property type="match status" value="1"/>
</dbReference>
<comment type="catalytic activity">
    <reaction evidence="4">
        <text>(R)-pantoate + NADP(+) = 2-dehydropantoate + NADPH + H(+)</text>
        <dbReference type="Rhea" id="RHEA:16233"/>
        <dbReference type="ChEBI" id="CHEBI:11561"/>
        <dbReference type="ChEBI" id="CHEBI:15378"/>
        <dbReference type="ChEBI" id="CHEBI:15980"/>
        <dbReference type="ChEBI" id="CHEBI:57783"/>
        <dbReference type="ChEBI" id="CHEBI:58349"/>
        <dbReference type="EC" id="1.1.1.169"/>
    </reaction>
</comment>